<comment type="caution">
    <text evidence="2">The sequence shown here is derived from an EMBL/GenBank/DDBJ whole genome shotgun (WGS) entry which is preliminary data.</text>
</comment>
<evidence type="ECO:0000313" key="3">
    <source>
        <dbReference type="Proteomes" id="UP000321393"/>
    </source>
</evidence>
<protein>
    <submittedName>
        <fullName evidence="2">Ty3-gypsy retrotransposon protein</fullName>
    </submittedName>
</protein>
<organism evidence="2 3">
    <name type="scientific">Cucumis melo var. makuwa</name>
    <name type="common">Oriental melon</name>
    <dbReference type="NCBI Taxonomy" id="1194695"/>
    <lineage>
        <taxon>Eukaryota</taxon>
        <taxon>Viridiplantae</taxon>
        <taxon>Streptophyta</taxon>
        <taxon>Embryophyta</taxon>
        <taxon>Tracheophyta</taxon>
        <taxon>Spermatophyta</taxon>
        <taxon>Magnoliopsida</taxon>
        <taxon>eudicotyledons</taxon>
        <taxon>Gunneridae</taxon>
        <taxon>Pentapetalae</taxon>
        <taxon>rosids</taxon>
        <taxon>fabids</taxon>
        <taxon>Cucurbitales</taxon>
        <taxon>Cucurbitaceae</taxon>
        <taxon>Benincaseae</taxon>
        <taxon>Cucumis</taxon>
    </lineage>
</organism>
<name>A0A5A7VIN2_CUCMM</name>
<dbReference type="OrthoDB" id="1683696at2759"/>
<sequence>MHTCETFKSGQTPAVKASDKRKNMVQESQPQQQSTSVASLSIQQLYDMIANSIRAEYGGSSHTSFMYSKLYTKRINHLRMSLRSNLQNSNSSIEWATLSNTSPILSKHARIRDQDETN</sequence>
<evidence type="ECO:0000313" key="2">
    <source>
        <dbReference type="EMBL" id="KAA0065581.1"/>
    </source>
</evidence>
<feature type="compositionally biased region" description="Polar residues" evidence="1">
    <location>
        <begin position="25"/>
        <end position="37"/>
    </location>
</feature>
<feature type="region of interest" description="Disordered" evidence="1">
    <location>
        <begin position="1"/>
        <end position="37"/>
    </location>
</feature>
<feature type="compositionally biased region" description="Polar residues" evidence="1">
    <location>
        <begin position="1"/>
        <end position="12"/>
    </location>
</feature>
<gene>
    <name evidence="2" type="ORF">E6C27_scaffold90G00200</name>
</gene>
<reference evidence="2 3" key="1">
    <citation type="submission" date="2019-08" db="EMBL/GenBank/DDBJ databases">
        <title>Draft genome sequences of two oriental melons (Cucumis melo L. var makuwa).</title>
        <authorList>
            <person name="Kwon S.-Y."/>
        </authorList>
    </citation>
    <scope>NUCLEOTIDE SEQUENCE [LARGE SCALE GENOMIC DNA]</scope>
    <source>
        <strain evidence="3">cv. SW 3</strain>
        <tissue evidence="2">Leaf</tissue>
    </source>
</reference>
<evidence type="ECO:0000256" key="1">
    <source>
        <dbReference type="SAM" id="MobiDB-lite"/>
    </source>
</evidence>
<dbReference type="EMBL" id="SSTE01001308">
    <property type="protein sequence ID" value="KAA0065581.1"/>
    <property type="molecule type" value="Genomic_DNA"/>
</dbReference>
<dbReference type="Proteomes" id="UP000321393">
    <property type="component" value="Unassembled WGS sequence"/>
</dbReference>
<dbReference type="AlphaFoldDB" id="A0A5A7VIN2"/>
<proteinExistence type="predicted"/>
<accession>A0A5A7VIN2</accession>